<keyword evidence="1" id="KW-1133">Transmembrane helix</keyword>
<keyword evidence="1" id="KW-0472">Membrane</keyword>
<name>A0A9J6Z9R2_9BACL</name>
<gene>
    <name evidence="2" type="ORF">NAG76_12915</name>
</gene>
<proteinExistence type="predicted"/>
<dbReference type="EMBL" id="CP097899">
    <property type="protein sequence ID" value="URN92751.1"/>
    <property type="molecule type" value="Genomic_DNA"/>
</dbReference>
<accession>A0A9J6Z9R2</accession>
<evidence type="ECO:0000313" key="3">
    <source>
        <dbReference type="Proteomes" id="UP001056756"/>
    </source>
</evidence>
<feature type="transmembrane region" description="Helical" evidence="1">
    <location>
        <begin position="41"/>
        <end position="62"/>
    </location>
</feature>
<sequence>MNTYKEKLRNRTNLVALAAVVTALIYTILTFNRDNLPTLPSFIKGFHIGTFIGLELFAVFYLGKYMRARNNENVMKMMSEAD</sequence>
<evidence type="ECO:0000256" key="1">
    <source>
        <dbReference type="SAM" id="Phobius"/>
    </source>
</evidence>
<organism evidence="2 3">
    <name type="scientific">Candidatus Pristimantibacillus lignocellulolyticus</name>
    <dbReference type="NCBI Taxonomy" id="2994561"/>
    <lineage>
        <taxon>Bacteria</taxon>
        <taxon>Bacillati</taxon>
        <taxon>Bacillota</taxon>
        <taxon>Bacilli</taxon>
        <taxon>Bacillales</taxon>
        <taxon>Paenibacillaceae</taxon>
        <taxon>Candidatus Pristimantibacillus</taxon>
    </lineage>
</organism>
<dbReference type="AlphaFoldDB" id="A0A9J6Z9R2"/>
<evidence type="ECO:0000313" key="2">
    <source>
        <dbReference type="EMBL" id="URN92751.1"/>
    </source>
</evidence>
<keyword evidence="1" id="KW-0812">Transmembrane</keyword>
<dbReference type="Proteomes" id="UP001056756">
    <property type="component" value="Chromosome"/>
</dbReference>
<feature type="transmembrane region" description="Helical" evidence="1">
    <location>
        <begin position="12"/>
        <end position="29"/>
    </location>
</feature>
<protein>
    <submittedName>
        <fullName evidence="2">Uncharacterized protein</fullName>
    </submittedName>
</protein>
<reference evidence="2" key="1">
    <citation type="submission" date="2022-05" db="EMBL/GenBank/DDBJ databases">
        <title>Novel bacterial taxa in a minimal lignocellulolytic consortium and its capacity to transform plastics disclosed by genome-resolved metagenomics.</title>
        <authorList>
            <person name="Rodriguez C.A.D."/>
            <person name="Diaz-Garcia L."/>
            <person name="Herrera K."/>
            <person name="Tarazona N.A."/>
            <person name="Sproer C."/>
            <person name="Overmann J."/>
            <person name="Jimenez D.J."/>
        </authorList>
    </citation>
    <scope>NUCLEOTIDE SEQUENCE</scope>
    <source>
        <strain evidence="2">MAG5</strain>
    </source>
</reference>
<dbReference type="KEGG" id="plig:NAG76_12915"/>